<keyword evidence="10" id="KW-1185">Reference proteome</keyword>
<evidence type="ECO:0000256" key="2">
    <source>
        <dbReference type="ARBA" id="ARBA00022448"/>
    </source>
</evidence>
<evidence type="ECO:0000256" key="1">
    <source>
        <dbReference type="ARBA" id="ARBA00004651"/>
    </source>
</evidence>
<feature type="domain" description="ABC transmembrane type-1" evidence="8">
    <location>
        <begin position="98"/>
        <end position="308"/>
    </location>
</feature>
<dbReference type="InterPro" id="IPR045621">
    <property type="entry name" value="BPD_transp_1_N"/>
</dbReference>
<protein>
    <submittedName>
        <fullName evidence="9">ABC transporter permease</fullName>
    </submittedName>
</protein>
<evidence type="ECO:0000259" key="8">
    <source>
        <dbReference type="PROSITE" id="PS50928"/>
    </source>
</evidence>
<comment type="similarity">
    <text evidence="7">Belongs to the binding-protein-dependent transport system permease family.</text>
</comment>
<feature type="transmembrane region" description="Helical" evidence="7">
    <location>
        <begin position="285"/>
        <end position="311"/>
    </location>
</feature>
<dbReference type="InterPro" id="IPR000515">
    <property type="entry name" value="MetI-like"/>
</dbReference>
<dbReference type="PANTHER" id="PTHR43163">
    <property type="entry name" value="DIPEPTIDE TRANSPORT SYSTEM PERMEASE PROTEIN DPPB-RELATED"/>
    <property type="match status" value="1"/>
</dbReference>
<feature type="transmembrane region" description="Helical" evidence="7">
    <location>
        <begin position="104"/>
        <end position="126"/>
    </location>
</feature>
<comment type="subcellular location">
    <subcellularLocation>
        <location evidence="1 7">Cell membrane</location>
        <topology evidence="1 7">Multi-pass membrane protein</topology>
    </subcellularLocation>
</comment>
<feature type="transmembrane region" description="Helical" evidence="7">
    <location>
        <begin position="178"/>
        <end position="204"/>
    </location>
</feature>
<keyword evidence="2 7" id="KW-0813">Transport</keyword>
<dbReference type="CDD" id="cd06261">
    <property type="entry name" value="TM_PBP2"/>
    <property type="match status" value="1"/>
</dbReference>
<feature type="transmembrane region" description="Helical" evidence="7">
    <location>
        <begin position="138"/>
        <end position="158"/>
    </location>
</feature>
<name>A0ABV3SWR3_9ACTN</name>
<feature type="transmembrane region" description="Helical" evidence="7">
    <location>
        <begin position="244"/>
        <end position="265"/>
    </location>
</feature>
<proteinExistence type="inferred from homology"/>
<dbReference type="Gene3D" id="1.10.3720.10">
    <property type="entry name" value="MetI-like"/>
    <property type="match status" value="1"/>
</dbReference>
<sequence>MRLIASLILRRLLTLVPLMLGIILFIFVVLALSPNSAAIAALGDHATTAQISAFNHAHGLDRPLLVRYVTYLGDLLHGDMGTTYALNKPISQIISSALPITLQLTALGVVGALVVALALGMVGALYRNRWPDQLTRVVSIAGIAMPSFWLAILLIQRLSAVGGGPFPSGRYVAPSTSLHGWFMSMVLPAIALGVPVGCALARVVRTSMVEELDKDYVRTAIGAGLPPQVVIGRNVLRNAMVTPLTALGLQIGYLIGGAVIIEAIFSLPGMGTQIMSAVTQNDAGLARGVVIVIALGFIVVNFLVDVLYLVINPRLRGGH</sequence>
<evidence type="ECO:0000256" key="6">
    <source>
        <dbReference type="ARBA" id="ARBA00023136"/>
    </source>
</evidence>
<dbReference type="PROSITE" id="PS50928">
    <property type="entry name" value="ABC_TM1"/>
    <property type="match status" value="1"/>
</dbReference>
<gene>
    <name evidence="9" type="ORF">AB3X52_07095</name>
</gene>
<dbReference type="Pfam" id="PF19300">
    <property type="entry name" value="BPD_transp_1_N"/>
    <property type="match status" value="1"/>
</dbReference>
<accession>A0ABV3SWR3</accession>
<dbReference type="PANTHER" id="PTHR43163:SF6">
    <property type="entry name" value="DIPEPTIDE TRANSPORT SYSTEM PERMEASE PROTEIN DPPB-RELATED"/>
    <property type="match status" value="1"/>
</dbReference>
<dbReference type="SUPFAM" id="SSF161098">
    <property type="entry name" value="MetI-like"/>
    <property type="match status" value="1"/>
</dbReference>
<dbReference type="InterPro" id="IPR035906">
    <property type="entry name" value="MetI-like_sf"/>
</dbReference>
<keyword evidence="5 7" id="KW-1133">Transmembrane helix</keyword>
<evidence type="ECO:0000313" key="9">
    <source>
        <dbReference type="EMBL" id="MEX0427377.1"/>
    </source>
</evidence>
<evidence type="ECO:0000313" key="10">
    <source>
        <dbReference type="Proteomes" id="UP001556631"/>
    </source>
</evidence>
<dbReference type="Pfam" id="PF00528">
    <property type="entry name" value="BPD_transp_1"/>
    <property type="match status" value="1"/>
</dbReference>
<feature type="transmembrane region" description="Helical" evidence="7">
    <location>
        <begin position="12"/>
        <end position="32"/>
    </location>
</feature>
<keyword evidence="6 7" id="KW-0472">Membrane</keyword>
<keyword evidence="4 7" id="KW-0812">Transmembrane</keyword>
<evidence type="ECO:0000256" key="3">
    <source>
        <dbReference type="ARBA" id="ARBA00022475"/>
    </source>
</evidence>
<dbReference type="EMBL" id="JBFPJR010000009">
    <property type="protein sequence ID" value="MEX0427377.1"/>
    <property type="molecule type" value="Genomic_DNA"/>
</dbReference>
<reference evidence="9 10" key="1">
    <citation type="submission" date="2024-07" db="EMBL/GenBank/DDBJ databases">
        <authorList>
            <person name="Lee S."/>
            <person name="Kang M."/>
        </authorList>
    </citation>
    <scope>NUCLEOTIDE SEQUENCE [LARGE SCALE GENOMIC DNA]</scope>
    <source>
        <strain evidence="9 10">DS6</strain>
    </source>
</reference>
<dbReference type="RefSeq" id="WP_367992696.1">
    <property type="nucleotide sequence ID" value="NZ_JBFPJR010000009.1"/>
</dbReference>
<keyword evidence="3" id="KW-1003">Cell membrane</keyword>
<evidence type="ECO:0000256" key="7">
    <source>
        <dbReference type="RuleBase" id="RU363032"/>
    </source>
</evidence>
<organism evidence="9 10">
    <name type="scientific">Nocardioides eburneus</name>
    <dbReference type="NCBI Taxonomy" id="3231482"/>
    <lineage>
        <taxon>Bacteria</taxon>
        <taxon>Bacillati</taxon>
        <taxon>Actinomycetota</taxon>
        <taxon>Actinomycetes</taxon>
        <taxon>Propionibacteriales</taxon>
        <taxon>Nocardioidaceae</taxon>
        <taxon>Nocardioides</taxon>
    </lineage>
</organism>
<dbReference type="Proteomes" id="UP001556631">
    <property type="component" value="Unassembled WGS sequence"/>
</dbReference>
<comment type="caution">
    <text evidence="9">The sequence shown here is derived from an EMBL/GenBank/DDBJ whole genome shotgun (WGS) entry which is preliminary data.</text>
</comment>
<evidence type="ECO:0000256" key="5">
    <source>
        <dbReference type="ARBA" id="ARBA00022989"/>
    </source>
</evidence>
<evidence type="ECO:0000256" key="4">
    <source>
        <dbReference type="ARBA" id="ARBA00022692"/>
    </source>
</evidence>